<dbReference type="InterPro" id="IPR029033">
    <property type="entry name" value="His_PPase_superfam"/>
</dbReference>
<dbReference type="SMART" id="SM00855">
    <property type="entry name" value="PGAM"/>
    <property type="match status" value="1"/>
</dbReference>
<dbReference type="AlphaFoldDB" id="G4U3C9"/>
<dbReference type="HOGENOM" id="CLU_033323_9_2_1"/>
<evidence type="ECO:0000313" key="4">
    <source>
        <dbReference type="EMBL" id="CCA78077.1"/>
    </source>
</evidence>
<dbReference type="eggNOG" id="KOG0235">
    <property type="taxonomic scope" value="Eukaryota"/>
</dbReference>
<feature type="active site" description="Tele-phosphohistidine intermediate" evidence="2">
    <location>
        <position position="8"/>
    </location>
</feature>
<dbReference type="GO" id="GO:0005829">
    <property type="term" value="C:cytosol"/>
    <property type="evidence" value="ECO:0007669"/>
    <property type="project" value="TreeGrafter"/>
</dbReference>
<dbReference type="GO" id="GO:0045820">
    <property type="term" value="P:negative regulation of glycolytic process"/>
    <property type="evidence" value="ECO:0007669"/>
    <property type="project" value="TreeGrafter"/>
</dbReference>
<comment type="caution">
    <text evidence="4">The sequence shown here is derived from an EMBL/GenBank/DDBJ whole genome shotgun (WGS) entry which is preliminary data.</text>
</comment>
<dbReference type="Gene3D" id="3.40.50.1240">
    <property type="entry name" value="Phosphoglycerate mutase-like"/>
    <property type="match status" value="1"/>
</dbReference>
<feature type="binding site" evidence="3">
    <location>
        <begin position="7"/>
        <end position="14"/>
    </location>
    <ligand>
        <name>substrate</name>
    </ligand>
</feature>
<dbReference type="InParanoid" id="G4U3C9"/>
<proteinExistence type="predicted"/>
<evidence type="ECO:0008006" key="6">
    <source>
        <dbReference type="Google" id="ProtNLM"/>
    </source>
</evidence>
<feature type="active site" description="Proton donor/acceptor" evidence="2">
    <location>
        <position position="81"/>
    </location>
</feature>
<dbReference type="GO" id="GO:0043456">
    <property type="term" value="P:regulation of pentose-phosphate shunt"/>
    <property type="evidence" value="ECO:0007669"/>
    <property type="project" value="TreeGrafter"/>
</dbReference>
<dbReference type="FunCoup" id="G4U3C9">
    <property type="interactions" value="277"/>
</dbReference>
<feature type="binding site" evidence="3">
    <location>
        <position position="57"/>
    </location>
    <ligand>
        <name>substrate</name>
    </ligand>
</feature>
<dbReference type="PANTHER" id="PTHR46517:SF1">
    <property type="entry name" value="FRUCTOSE-2,6-BISPHOSPHATASE TIGAR"/>
    <property type="match status" value="1"/>
</dbReference>
<dbReference type="STRING" id="1109443.G4U3C9"/>
<sequence>MIVQIVRHGETNENRQKILQGQLDSQLNDLGRRQAQTVALALKDERFTHAYSSDLIRAKDTAEAILQYHQVYLVTMKELREKSFGDAEGLPIGTKVKNRGESVAQFRARVLGWWTKVMSEHLSNDLFEEKPTILLVVSHGGFIRTLLEALTTQDGFSFEAKSHIGHIPNTGVTTIQVSDVSRGQIISCGDDSHLSTFGEQEAALKINVDELLTA</sequence>
<dbReference type="EMBL" id="CAFZ01001883">
    <property type="protein sequence ID" value="CCA78077.1"/>
    <property type="molecule type" value="Genomic_DNA"/>
</dbReference>
<protein>
    <recommendedName>
        <fullName evidence="6">Phosphoglycerate mutase</fullName>
    </recommendedName>
</protein>
<dbReference type="SUPFAM" id="SSF53254">
    <property type="entry name" value="Phosphoglycerate mutase-like"/>
    <property type="match status" value="1"/>
</dbReference>
<dbReference type="PROSITE" id="PS00175">
    <property type="entry name" value="PG_MUTASE"/>
    <property type="match status" value="1"/>
</dbReference>
<evidence type="ECO:0000256" key="1">
    <source>
        <dbReference type="ARBA" id="ARBA00022801"/>
    </source>
</evidence>
<dbReference type="PANTHER" id="PTHR46517">
    <property type="entry name" value="FRUCTOSE-2,6-BISPHOSPHATASE TIGAR"/>
    <property type="match status" value="1"/>
</dbReference>
<gene>
    <name evidence="4" type="ORF">PIIN_01750</name>
</gene>
<dbReference type="InterPro" id="IPR051695">
    <property type="entry name" value="Phosphoglycerate_Mutase"/>
</dbReference>
<dbReference type="OMA" id="DANNERW"/>
<dbReference type="OrthoDB" id="354304at2759"/>
<evidence type="ECO:0000256" key="2">
    <source>
        <dbReference type="PIRSR" id="PIRSR613078-1"/>
    </source>
</evidence>
<evidence type="ECO:0000313" key="5">
    <source>
        <dbReference type="Proteomes" id="UP000007148"/>
    </source>
</evidence>
<dbReference type="CDD" id="cd07067">
    <property type="entry name" value="HP_PGM_like"/>
    <property type="match status" value="1"/>
</dbReference>
<name>G4U3C9_SERID</name>
<dbReference type="Proteomes" id="UP000007148">
    <property type="component" value="Unassembled WGS sequence"/>
</dbReference>
<dbReference type="InterPro" id="IPR013078">
    <property type="entry name" value="His_Pase_superF_clade-1"/>
</dbReference>
<organism evidence="4 5">
    <name type="scientific">Serendipita indica (strain DSM 11827)</name>
    <name type="common">Root endophyte fungus</name>
    <name type="synonym">Piriformospora indica</name>
    <dbReference type="NCBI Taxonomy" id="1109443"/>
    <lineage>
        <taxon>Eukaryota</taxon>
        <taxon>Fungi</taxon>
        <taxon>Dikarya</taxon>
        <taxon>Basidiomycota</taxon>
        <taxon>Agaricomycotina</taxon>
        <taxon>Agaricomycetes</taxon>
        <taxon>Sebacinales</taxon>
        <taxon>Serendipitaceae</taxon>
        <taxon>Serendipita</taxon>
    </lineage>
</organism>
<dbReference type="Pfam" id="PF00300">
    <property type="entry name" value="His_Phos_1"/>
    <property type="match status" value="1"/>
</dbReference>
<reference evidence="4 5" key="1">
    <citation type="journal article" date="2011" name="PLoS Pathog.">
        <title>Endophytic Life Strategies Decoded by Genome and Transcriptome Analyses of the Mutualistic Root Symbiont Piriformospora indica.</title>
        <authorList>
            <person name="Zuccaro A."/>
            <person name="Lahrmann U."/>
            <person name="Guldener U."/>
            <person name="Langen G."/>
            <person name="Pfiffi S."/>
            <person name="Biedenkopf D."/>
            <person name="Wong P."/>
            <person name="Samans B."/>
            <person name="Grimm C."/>
            <person name="Basiewicz M."/>
            <person name="Murat C."/>
            <person name="Martin F."/>
            <person name="Kogel K.H."/>
        </authorList>
    </citation>
    <scope>NUCLEOTIDE SEQUENCE [LARGE SCALE GENOMIC DNA]</scope>
    <source>
        <strain evidence="4 5">DSM 11827</strain>
    </source>
</reference>
<evidence type="ECO:0000256" key="3">
    <source>
        <dbReference type="PIRSR" id="PIRSR613078-2"/>
    </source>
</evidence>
<accession>G4U3C9</accession>
<keyword evidence="5" id="KW-1185">Reference proteome</keyword>
<dbReference type="GO" id="GO:0004331">
    <property type="term" value="F:fructose-2,6-bisphosphate 2-phosphatase activity"/>
    <property type="evidence" value="ECO:0007669"/>
    <property type="project" value="TreeGrafter"/>
</dbReference>
<dbReference type="InterPro" id="IPR001345">
    <property type="entry name" value="PG/BPGM_mutase_AS"/>
</dbReference>
<keyword evidence="1" id="KW-0378">Hydrolase</keyword>